<evidence type="ECO:0000256" key="2">
    <source>
        <dbReference type="SAM" id="MobiDB-lite"/>
    </source>
</evidence>
<dbReference type="Proteomes" id="UP000596661">
    <property type="component" value="Chromosome 3"/>
</dbReference>
<dbReference type="EMBL" id="UZAU01000261">
    <property type="status" value="NOT_ANNOTATED_CDS"/>
    <property type="molecule type" value="Genomic_DNA"/>
</dbReference>
<reference evidence="3" key="1">
    <citation type="submission" date="2018-11" db="EMBL/GenBank/DDBJ databases">
        <authorList>
            <person name="Grassa J C."/>
        </authorList>
    </citation>
    <scope>NUCLEOTIDE SEQUENCE [LARGE SCALE GENOMIC DNA]</scope>
</reference>
<organism evidence="3 4">
    <name type="scientific">Cannabis sativa</name>
    <name type="common">Hemp</name>
    <name type="synonym">Marijuana</name>
    <dbReference type="NCBI Taxonomy" id="3483"/>
    <lineage>
        <taxon>Eukaryota</taxon>
        <taxon>Viridiplantae</taxon>
        <taxon>Streptophyta</taxon>
        <taxon>Embryophyta</taxon>
        <taxon>Tracheophyta</taxon>
        <taxon>Spermatophyta</taxon>
        <taxon>Magnoliopsida</taxon>
        <taxon>eudicotyledons</taxon>
        <taxon>Gunneridae</taxon>
        <taxon>Pentapetalae</taxon>
        <taxon>rosids</taxon>
        <taxon>fabids</taxon>
        <taxon>Rosales</taxon>
        <taxon>Cannabaceae</taxon>
        <taxon>Cannabis</taxon>
    </lineage>
</organism>
<evidence type="ECO:0000313" key="4">
    <source>
        <dbReference type="Proteomes" id="UP000596661"/>
    </source>
</evidence>
<dbReference type="Gene3D" id="3.60.10.10">
    <property type="entry name" value="Endonuclease/exonuclease/phosphatase"/>
    <property type="match status" value="1"/>
</dbReference>
<feature type="coiled-coil region" evidence="1">
    <location>
        <begin position="42"/>
        <end position="69"/>
    </location>
</feature>
<dbReference type="InterPro" id="IPR040256">
    <property type="entry name" value="At4g02000-like"/>
</dbReference>
<sequence length="663" mass="76300">MAKTRSKNHGKSKFATKNSKKRAGNGVPDVDCSVSIGRITEMESLENSFKDTEQANRKVKITLDDIEEEVLFWNPSIVCYVLGVNPPLYVLEGFTKKIWHDKVINGGYIFFNRRPVILKPWDPNVNYKKEDVKCVPIWVHLEDLELKYWGQKSLFKIVGQLGKPLMEDSITKERERLSYARVLVEVQMDQQLPSILEFENEYASNTSVGIKYEWKLISCSHCSGIGHSADEFSNGQKGDRREKQQMNPAVTMRNTFQALSLEEQDEPTGGANNQTKQQLIKNFINAQKVNFVGFLETRVKAPKLRALYSNVFDGWCFSSNIAWHSGGKITMAWNPYRFTIDIIKCTSQLMHLRISTTEGFNSLLTMVYASNTQGERKVLWKDLCDLYSDGNWCVMGDFNDILAKEERVGRRVRSYPDSNFLNCVNFCKLEDVKASGNFFTWTNKQPVADRIYSKIDRIIANQAWINKYEFVEAVFLNEGLFDHSPAILSWHPHMVGGKNRSNILGCGNPILSRLREINKEAYCDLQQQVHVAKADLERLQNQLQQQPFEANLHQQEKTAREILAQKQQDYTLFLKQKAKMDWIQDGDSNSALFHACINHRLRQNRILSIENQEGSRVTEPALITVAFLDFYKSVLGTCRDQRKKVERNILNNCPLVTTTQPDW</sequence>
<dbReference type="InterPro" id="IPR036691">
    <property type="entry name" value="Endo/exonu/phosph_ase_sf"/>
</dbReference>
<keyword evidence="4" id="KW-1185">Reference proteome</keyword>
<name>A0A803P9H3_CANSA</name>
<evidence type="ECO:0000313" key="3">
    <source>
        <dbReference type="EnsemblPlants" id="cds.evm.model.03.557"/>
    </source>
</evidence>
<proteinExistence type="predicted"/>
<evidence type="ECO:0000256" key="1">
    <source>
        <dbReference type="SAM" id="Coils"/>
    </source>
</evidence>
<dbReference type="AlphaFoldDB" id="A0A803P9H3"/>
<feature type="compositionally biased region" description="Basic residues" evidence="2">
    <location>
        <begin position="1"/>
        <end position="23"/>
    </location>
</feature>
<dbReference type="SUPFAM" id="SSF56219">
    <property type="entry name" value="DNase I-like"/>
    <property type="match status" value="1"/>
</dbReference>
<dbReference type="Gramene" id="evm.model.03.557">
    <property type="protein sequence ID" value="cds.evm.model.03.557"/>
    <property type="gene ID" value="evm.TU.03.557"/>
</dbReference>
<dbReference type="PANTHER" id="PTHR31286">
    <property type="entry name" value="GLYCINE-RICH CELL WALL STRUCTURAL PROTEIN 1.8-LIKE"/>
    <property type="match status" value="1"/>
</dbReference>
<dbReference type="PANTHER" id="PTHR31286:SF165">
    <property type="entry name" value="DUF4283 DOMAIN-CONTAINING PROTEIN"/>
    <property type="match status" value="1"/>
</dbReference>
<reference evidence="3" key="2">
    <citation type="submission" date="2021-03" db="UniProtKB">
        <authorList>
            <consortium name="EnsemblPlants"/>
        </authorList>
    </citation>
    <scope>IDENTIFICATION</scope>
</reference>
<keyword evidence="1" id="KW-0175">Coiled coil</keyword>
<dbReference type="EnsemblPlants" id="evm.model.03.557">
    <property type="protein sequence ID" value="cds.evm.model.03.557"/>
    <property type="gene ID" value="evm.TU.03.557"/>
</dbReference>
<evidence type="ECO:0008006" key="5">
    <source>
        <dbReference type="Google" id="ProtNLM"/>
    </source>
</evidence>
<feature type="region of interest" description="Disordered" evidence="2">
    <location>
        <begin position="1"/>
        <end position="28"/>
    </location>
</feature>
<protein>
    <recommendedName>
        <fullName evidence="5">DUF4283 domain-containing protein</fullName>
    </recommendedName>
</protein>
<accession>A0A803P9H3</accession>